<reference evidence="6" key="1">
    <citation type="journal article" date="2006" name="J. Bacteriol.">
        <title>Utilization of the methoxymalonyl-acyl carrier protein biosynthesis locus for cloning the oxazolomycin biosynthetic gene cluster from Streptomyces albus JA3453.</title>
        <authorList>
            <person name="Zhao C."/>
            <person name="Ju J."/>
            <person name="Christenson S.D."/>
            <person name="Smith W.C."/>
            <person name="Song D."/>
            <person name="Zhou X."/>
            <person name="Shen B."/>
            <person name="Deng Z."/>
        </authorList>
    </citation>
    <scope>NUCLEOTIDE SEQUENCE</scope>
    <source>
        <strain evidence="6">JA3453</strain>
    </source>
</reference>
<dbReference type="SUPFAM" id="SSF51412">
    <property type="entry name" value="Inosine monophosphate dehydrogenase (IMPDH)"/>
    <property type="match status" value="1"/>
</dbReference>
<dbReference type="PANTHER" id="PTHR42681">
    <property type="entry name" value="MALONYL-COA-ACYL CARRIER PROTEIN TRANSACYLASE, MITOCHONDRIAL"/>
    <property type="match status" value="1"/>
</dbReference>
<dbReference type="EC" id="2.3.1.39" evidence="1"/>
<dbReference type="EMBL" id="EF552687">
    <property type="protein sequence ID" value="ABS90474.1"/>
    <property type="molecule type" value="Genomic_DNA"/>
</dbReference>
<name>B2WW46_9ACTN</name>
<protein>
    <recommendedName>
        <fullName evidence="1">[acyl-carrier-protein] S-malonyltransferase</fullName>
        <ecNumber evidence="1">2.3.1.39</ecNumber>
    </recommendedName>
</protein>
<comment type="catalytic activity">
    <reaction evidence="4">
        <text>holo-[ACP] + malonyl-CoA = malonyl-[ACP] + CoA</text>
        <dbReference type="Rhea" id="RHEA:41792"/>
        <dbReference type="Rhea" id="RHEA-COMP:9623"/>
        <dbReference type="Rhea" id="RHEA-COMP:9685"/>
        <dbReference type="ChEBI" id="CHEBI:57287"/>
        <dbReference type="ChEBI" id="CHEBI:57384"/>
        <dbReference type="ChEBI" id="CHEBI:64479"/>
        <dbReference type="ChEBI" id="CHEBI:78449"/>
        <dbReference type="EC" id="2.3.1.39"/>
    </reaction>
</comment>
<gene>
    <name evidence="6" type="primary">ozmM</name>
</gene>
<sequence length="1039" mass="110239">MGSALYETEPVFRRVMDRLDAAASGELGESVLAALYAPGRGRAEPFDDIAFTHPAIVMVELAAAETLIASGIRPDLLLGASLGEFTASVLAGVLDADACLRILVRQAAAVRDAPRGGMLAVLDDVALHARLPLLRERTEIAARNYPGHFVLAGAHEDLVAAEEELRARKVVCHRVPVPYAFHSRLMDSGEPLFRSAMAGTELRPPRLPVISCATGGQVERVTVDHLWRATRLPIEYAGTLAALERRGPFQYVDLGPSGTLHNFARNGLPASSRSRSLPLLSPLGDDTRSLAAVRAAVPATARPAIPATPLSEDGVMKVYGFPGQGSQAKGMGKDLFEEFPEETALADSVLGHSIRELCVEDPRRELKLTRFTQPALYVVSALAWLRERRENPVPPDFLVGHSLGEYVALFAAGSFDFETGLRLVARRGELMSRADGGRMAAVLKCDLETVEGALAGHGLTGLDIANHNAPGQFVIAGPTEQITAAKPVFEGLGAHYVQLNVSAPFHSRYLRDTAEEFGRYLEGFTLRDPAVPVIANVDARPYRPGEVARQLARQIASPVRWTDTIRYLMGLGDFEFVELGPGRVLGKLVAKIRAEAEPLVPAKAPATGATAVQPVAARPGGGPAALGAATFRERYGLRYACLAGSMYGGVSGAELLVRLAKAGGMGFFGSGGLSPDDVGAGLDAVRAGLGADGAYGANLLHRHTDPHHEAALVDLFLRKGVRTVEASGFLRITPALVKYRLSGGRVLAKVSSTDMATAFLAPAPPAIVRELVDSGQVSESAAARYADVPLADDLCVETGSGWYEAVGSLATLLPAVLRLRDAAAGAGPRVHVGAAGGIGCPEAAAAAFLLGADFLLTGSINQCTPEADTSTAVKDLLQSLDVHDVALAPAAEMFELGVRAQVVKRGVFLPARAGKLHDLWRRHDSLDAVDAPTRRQIEEKFLRAALPTAAASGGDPKRHMADAFRSYLDRGFDLARRGEPGRTVDYLVYCGPAMGAFNSWARGTVLESWQSRHVDAITEELMTGTAALLRERAAAFAAL</sequence>
<dbReference type="InterPro" id="IPR013785">
    <property type="entry name" value="Aldolase_TIM"/>
</dbReference>
<dbReference type="InterPro" id="IPR014179">
    <property type="entry name" value="PfaD-like_TIM-barrel"/>
</dbReference>
<dbReference type="GO" id="GO:0005829">
    <property type="term" value="C:cytosol"/>
    <property type="evidence" value="ECO:0007669"/>
    <property type="project" value="TreeGrafter"/>
</dbReference>
<feature type="domain" description="Malonyl-CoA:ACP transacylase (MAT)" evidence="5">
    <location>
        <begin position="1"/>
        <end position="304"/>
    </location>
</feature>
<dbReference type="SUPFAM" id="SSF55048">
    <property type="entry name" value="Probable ACP-binding domain of malonyl-CoA ACP transacylase"/>
    <property type="match status" value="2"/>
</dbReference>
<proteinExistence type="predicted"/>
<dbReference type="Gene3D" id="3.40.366.10">
    <property type="entry name" value="Malonyl-Coenzyme A Acyl Carrier Protein, domain 2"/>
    <property type="match status" value="2"/>
</dbReference>
<accession>B2WW46</accession>
<evidence type="ECO:0000256" key="1">
    <source>
        <dbReference type="ARBA" id="ARBA00013258"/>
    </source>
</evidence>
<dbReference type="InterPro" id="IPR016036">
    <property type="entry name" value="Malonyl_transacylase_ACP-bd"/>
</dbReference>
<keyword evidence="2 6" id="KW-0808">Transferase</keyword>
<organism evidence="6">
    <name type="scientific">Streptomyces albus</name>
    <dbReference type="NCBI Taxonomy" id="1888"/>
    <lineage>
        <taxon>Bacteria</taxon>
        <taxon>Bacillati</taxon>
        <taxon>Actinomycetota</taxon>
        <taxon>Actinomycetes</taxon>
        <taxon>Kitasatosporales</taxon>
        <taxon>Streptomycetaceae</taxon>
        <taxon>Streptomyces</taxon>
    </lineage>
</organism>
<reference evidence="6" key="2">
    <citation type="submission" date="2007-04" db="EMBL/GenBank/DDBJ databases">
        <title>The oxazolomycin biosynthetic gene cluster from Streptomyces albus JA3453 featuring a hybrid nonribosomal peptide synthetase and polyketide synthase that utilizes a discrete acyltransferase for both the malonyl CoA and methoxymalonyl ACP extender units.</title>
        <authorList>
            <person name="Zhao C."/>
            <person name="Ju J."/>
            <person name="Song D."/>
            <person name="Wendt-Pienkowski E."/>
            <person name="Zhu D."/>
            <person name="Coughlin J.M."/>
            <person name="Zhou X."/>
            <person name="Shen B."/>
            <person name="Deng Z."/>
        </authorList>
    </citation>
    <scope>NUCLEOTIDE SEQUENCE</scope>
    <source>
        <strain evidence="6">JA3453</strain>
    </source>
</reference>
<evidence type="ECO:0000256" key="3">
    <source>
        <dbReference type="ARBA" id="ARBA00023315"/>
    </source>
</evidence>
<dbReference type="GO" id="GO:0004314">
    <property type="term" value="F:[acyl-carrier-protein] S-malonyltransferase activity"/>
    <property type="evidence" value="ECO:0007669"/>
    <property type="project" value="UniProtKB-EC"/>
</dbReference>
<dbReference type="GO" id="GO:0006633">
    <property type="term" value="P:fatty acid biosynthetic process"/>
    <property type="evidence" value="ECO:0007669"/>
    <property type="project" value="TreeGrafter"/>
</dbReference>
<dbReference type="Gene3D" id="3.30.70.250">
    <property type="entry name" value="Malonyl-CoA ACP transacylase, ACP-binding"/>
    <property type="match status" value="1"/>
</dbReference>
<evidence type="ECO:0000256" key="4">
    <source>
        <dbReference type="ARBA" id="ARBA00048462"/>
    </source>
</evidence>
<dbReference type="Pfam" id="PF00698">
    <property type="entry name" value="Acyl_transf_1"/>
    <property type="match status" value="2"/>
</dbReference>
<dbReference type="InterPro" id="IPR004410">
    <property type="entry name" value="Malonyl_CoA-ACP_transAc_FabD"/>
</dbReference>
<evidence type="ECO:0000256" key="2">
    <source>
        <dbReference type="ARBA" id="ARBA00022679"/>
    </source>
</evidence>
<dbReference type="InterPro" id="IPR014043">
    <property type="entry name" value="Acyl_transferase_dom"/>
</dbReference>
<dbReference type="InterPro" id="IPR050858">
    <property type="entry name" value="Mal-CoA-ACP_Trans/PKS_FabD"/>
</dbReference>
<dbReference type="NCBIfam" id="TIGR00128">
    <property type="entry name" value="fabD"/>
    <property type="match status" value="1"/>
</dbReference>
<dbReference type="SUPFAM" id="SSF52151">
    <property type="entry name" value="FabD/lysophospholipase-like"/>
    <property type="match status" value="2"/>
</dbReference>
<feature type="domain" description="Malonyl-CoA:ACP transacylase (MAT)" evidence="5">
    <location>
        <begin position="321"/>
        <end position="620"/>
    </location>
</feature>
<evidence type="ECO:0000313" key="6">
    <source>
        <dbReference type="EMBL" id="ABS90474.1"/>
    </source>
</evidence>
<evidence type="ECO:0000259" key="5">
    <source>
        <dbReference type="SMART" id="SM00827"/>
    </source>
</evidence>
<dbReference type="InterPro" id="IPR016035">
    <property type="entry name" value="Acyl_Trfase/lysoPLipase"/>
</dbReference>
<dbReference type="SMR" id="B2WW46"/>
<dbReference type="AlphaFoldDB" id="B2WW46"/>
<dbReference type="SMART" id="SM00827">
    <property type="entry name" value="PKS_AT"/>
    <property type="match status" value="2"/>
</dbReference>
<keyword evidence="3" id="KW-0012">Acyltransferase</keyword>
<dbReference type="PANTHER" id="PTHR42681:SF1">
    <property type="entry name" value="MALONYL-COA-ACYL CARRIER PROTEIN TRANSACYLASE, MITOCHONDRIAL"/>
    <property type="match status" value="1"/>
</dbReference>
<dbReference type="Gene3D" id="3.20.20.70">
    <property type="entry name" value="Aldolase class I"/>
    <property type="match status" value="1"/>
</dbReference>
<dbReference type="NCBIfam" id="TIGR02814">
    <property type="entry name" value="pfaD_fam"/>
    <property type="match status" value="1"/>
</dbReference>
<dbReference type="InterPro" id="IPR001227">
    <property type="entry name" value="Ac_transferase_dom_sf"/>
</dbReference>